<evidence type="ECO:0000256" key="9">
    <source>
        <dbReference type="ARBA" id="ARBA00036421"/>
    </source>
</evidence>
<evidence type="ECO:0000256" key="13">
    <source>
        <dbReference type="ARBA" id="ARBA00071271"/>
    </source>
</evidence>
<dbReference type="PIRSF" id="PIRSF016599">
    <property type="entry name" value="Xaa-His_dipept"/>
    <property type="match status" value="1"/>
</dbReference>
<dbReference type="GO" id="GO:0005829">
    <property type="term" value="C:cytosol"/>
    <property type="evidence" value="ECO:0007669"/>
    <property type="project" value="TreeGrafter"/>
</dbReference>
<evidence type="ECO:0000256" key="3">
    <source>
        <dbReference type="ARBA" id="ARBA00022670"/>
    </source>
</evidence>
<comment type="caution">
    <text evidence="19">The sequence shown here is derived from an EMBL/GenBank/DDBJ whole genome shotgun (WGS) entry which is preliminary data.</text>
</comment>
<dbReference type="InterPro" id="IPR011650">
    <property type="entry name" value="Peptidase_M20_dimer"/>
</dbReference>
<keyword evidence="20" id="KW-1185">Reference proteome</keyword>
<comment type="similarity">
    <text evidence="12">Belongs to the peptidase M20C family.</text>
</comment>
<dbReference type="FunFam" id="3.40.630.10:FF:000015">
    <property type="entry name" value="Aminoacyl-histidine dipeptidase PepD"/>
    <property type="match status" value="1"/>
</dbReference>
<dbReference type="OrthoDB" id="9773892at2"/>
<dbReference type="AlphaFoldDB" id="A0A0V8QFD4"/>
<dbReference type="GO" id="GO:0070573">
    <property type="term" value="F:metallodipeptidase activity"/>
    <property type="evidence" value="ECO:0007669"/>
    <property type="project" value="TreeGrafter"/>
</dbReference>
<dbReference type="GO" id="GO:0046872">
    <property type="term" value="F:metal ion binding"/>
    <property type="evidence" value="ECO:0007669"/>
    <property type="project" value="UniProtKB-KW"/>
</dbReference>
<evidence type="ECO:0000256" key="14">
    <source>
        <dbReference type="ARBA" id="ARBA00075285"/>
    </source>
</evidence>
<evidence type="ECO:0000256" key="2">
    <source>
        <dbReference type="ARBA" id="ARBA00001947"/>
    </source>
</evidence>
<evidence type="ECO:0000256" key="10">
    <source>
        <dbReference type="ARBA" id="ARBA00038976"/>
    </source>
</evidence>
<evidence type="ECO:0000256" key="16">
    <source>
        <dbReference type="ARBA" id="ARBA00077688"/>
    </source>
</evidence>
<evidence type="ECO:0000256" key="8">
    <source>
        <dbReference type="ARBA" id="ARBA00023285"/>
    </source>
</evidence>
<dbReference type="Proteomes" id="UP000054874">
    <property type="component" value="Unassembled WGS sequence"/>
</dbReference>
<protein>
    <recommendedName>
        <fullName evidence="13">Cytosol non-specific dipeptidase</fullName>
        <ecNumber evidence="10">3.4.13.18</ecNumber>
    </recommendedName>
    <alternativeName>
        <fullName evidence="16">Aminoacyl-histidine dipeptidase</fullName>
    </alternativeName>
    <alternativeName>
        <fullName evidence="15">Beta-alanyl-histidine dipeptidase</fullName>
    </alternativeName>
    <alternativeName>
        <fullName evidence="14">Carnosinase</fullName>
    </alternativeName>
    <alternativeName>
        <fullName evidence="11">Peptidase D</fullName>
    </alternativeName>
    <alternativeName>
        <fullName evidence="17">Xaa-His dipeptidase</fullName>
    </alternativeName>
</protein>
<evidence type="ECO:0000256" key="6">
    <source>
        <dbReference type="ARBA" id="ARBA00022833"/>
    </source>
</evidence>
<dbReference type="Gene3D" id="3.40.630.10">
    <property type="entry name" value="Zn peptidases"/>
    <property type="match status" value="2"/>
</dbReference>
<dbReference type="Pfam" id="PF01546">
    <property type="entry name" value="Peptidase_M20"/>
    <property type="match status" value="1"/>
</dbReference>
<evidence type="ECO:0000256" key="1">
    <source>
        <dbReference type="ARBA" id="ARBA00001941"/>
    </source>
</evidence>
<keyword evidence="6" id="KW-0862">Zinc</keyword>
<evidence type="ECO:0000313" key="19">
    <source>
        <dbReference type="EMBL" id="KSV59178.1"/>
    </source>
</evidence>
<comment type="cofactor">
    <cofactor evidence="2">
        <name>Zn(2+)</name>
        <dbReference type="ChEBI" id="CHEBI:29105"/>
    </cofactor>
</comment>
<keyword evidence="8" id="KW-0170">Cobalt</keyword>
<dbReference type="STRING" id="290052.ASU35_10065"/>
<evidence type="ECO:0000256" key="15">
    <source>
        <dbReference type="ARBA" id="ARBA00076004"/>
    </source>
</evidence>
<keyword evidence="4" id="KW-0479">Metal-binding</keyword>
<evidence type="ECO:0000259" key="18">
    <source>
        <dbReference type="Pfam" id="PF07687"/>
    </source>
</evidence>
<dbReference type="PANTHER" id="PTHR43501:SF1">
    <property type="entry name" value="CYTOSOL NON-SPECIFIC DIPEPTIDASE"/>
    <property type="match status" value="1"/>
</dbReference>
<comment type="catalytic activity">
    <reaction evidence="9">
        <text>Hydrolysis of dipeptides, preferentially hydrophobic dipeptides including prolyl amino acids.</text>
        <dbReference type="EC" id="3.4.13.18"/>
    </reaction>
</comment>
<evidence type="ECO:0000256" key="12">
    <source>
        <dbReference type="ARBA" id="ARBA00061423"/>
    </source>
</evidence>
<evidence type="ECO:0000256" key="5">
    <source>
        <dbReference type="ARBA" id="ARBA00022801"/>
    </source>
</evidence>
<dbReference type="EC" id="3.4.13.18" evidence="10"/>
<feature type="domain" description="Peptidase M20 dimerisation" evidence="18">
    <location>
        <begin position="204"/>
        <end position="265"/>
    </location>
</feature>
<dbReference type="InterPro" id="IPR002933">
    <property type="entry name" value="Peptidase_M20"/>
</dbReference>
<dbReference type="EMBL" id="LNAM01000151">
    <property type="protein sequence ID" value="KSV59178.1"/>
    <property type="molecule type" value="Genomic_DNA"/>
</dbReference>
<dbReference type="NCBIfam" id="TIGR01893">
    <property type="entry name" value="aa-his-dipept"/>
    <property type="match status" value="1"/>
</dbReference>
<accession>A0A0V8QFD4</accession>
<dbReference type="InterPro" id="IPR001160">
    <property type="entry name" value="Peptidase_M20C"/>
</dbReference>
<dbReference type="FunFam" id="3.40.630.10:FF:000018">
    <property type="entry name" value="Aminoacyl-histidine dipeptidase PepD"/>
    <property type="match status" value="1"/>
</dbReference>
<name>A0A0V8QFD4_9FIRM</name>
<dbReference type="SUPFAM" id="SSF53187">
    <property type="entry name" value="Zn-dependent exopeptidases"/>
    <property type="match status" value="1"/>
</dbReference>
<dbReference type="GO" id="GO:0006508">
    <property type="term" value="P:proteolysis"/>
    <property type="evidence" value="ECO:0007669"/>
    <property type="project" value="UniProtKB-KW"/>
</dbReference>
<dbReference type="RefSeq" id="WP_058352565.1">
    <property type="nucleotide sequence ID" value="NZ_CABMMD010000151.1"/>
</dbReference>
<proteinExistence type="inferred from homology"/>
<dbReference type="PRINTS" id="PR00934">
    <property type="entry name" value="XHISDIPTASE"/>
</dbReference>
<comment type="cofactor">
    <cofactor evidence="1">
        <name>Co(2+)</name>
        <dbReference type="ChEBI" id="CHEBI:48828"/>
    </cofactor>
</comment>
<evidence type="ECO:0000256" key="7">
    <source>
        <dbReference type="ARBA" id="ARBA00023049"/>
    </source>
</evidence>
<dbReference type="Pfam" id="PF07687">
    <property type="entry name" value="M20_dimer"/>
    <property type="match status" value="1"/>
</dbReference>
<dbReference type="CDD" id="cd03890">
    <property type="entry name" value="M20_pepD"/>
    <property type="match status" value="1"/>
</dbReference>
<sequence length="484" mass="53928">MVLENIDYKKIFYYFEEISNIPRGSKNCQAISDYLVGFAKEHGLTYRQDEALNVIIKKPASAGYESCPPLILQGHMDMVCEKKSESSHDFFKDPLQLYVEEDYLAAKDTTLGGDDGAAIAYALAILDDDTLVHPPLEVVITTDEEIGLLGATALDTFDLEGRHMINIDSEDDDTLLVSCAGGMTAHCRIPVTTQKKTGKKLTVTIKGLLGGHSGSEIDKNRVNADILLGRLLYDLKKQSYEIISLAGGTKQNAIPREATAELLAAEADVYTILNEIKFLAEKYKNECRTNEPDLTILTTQGEEREYSCLDEDSKQRIICMLMDTPNGIQVMSSDISGLVESSLNLGVLSEENGEYCFDYGVRSSQATYKFYISNKLEILTKQLGGTYSYDGEYPGWEYKKDSRLREIYTKAYQEMYGSVMKIEAIHAGLECGILAEKMGDVDIISVGPNMKDIHTTEERLSISSTKRLYDLICKVLKDFAEAMK</sequence>
<evidence type="ECO:0000256" key="11">
    <source>
        <dbReference type="ARBA" id="ARBA00044252"/>
    </source>
</evidence>
<dbReference type="PANTHER" id="PTHR43501">
    <property type="entry name" value="CYTOSOL NON-SPECIFIC DIPEPTIDASE"/>
    <property type="match status" value="1"/>
</dbReference>
<evidence type="ECO:0000256" key="4">
    <source>
        <dbReference type="ARBA" id="ARBA00022723"/>
    </source>
</evidence>
<keyword evidence="7" id="KW-0482">Metalloprotease</keyword>
<keyword evidence="3" id="KW-0645">Protease</keyword>
<organism evidence="19 20">
    <name type="scientific">Acetivibrio ethanolgignens</name>
    <dbReference type="NCBI Taxonomy" id="290052"/>
    <lineage>
        <taxon>Bacteria</taxon>
        <taxon>Bacillati</taxon>
        <taxon>Bacillota</taxon>
        <taxon>Clostridia</taxon>
        <taxon>Eubacteriales</taxon>
        <taxon>Oscillospiraceae</taxon>
        <taxon>Acetivibrio</taxon>
    </lineage>
</organism>
<reference evidence="19 20" key="1">
    <citation type="submission" date="2015-11" db="EMBL/GenBank/DDBJ databases">
        <title>Butyribacter intestini gen. nov., sp. nov., a butyric acid-producing bacterium of the family Lachnospiraceae isolated from the human faeces.</title>
        <authorList>
            <person name="Zou Y."/>
            <person name="Xue W."/>
            <person name="Luo G."/>
            <person name="Lv M."/>
        </authorList>
    </citation>
    <scope>NUCLEOTIDE SEQUENCE [LARGE SCALE GENOMIC DNA]</scope>
    <source>
        <strain evidence="19 20">ACET-33324</strain>
    </source>
</reference>
<keyword evidence="5" id="KW-0378">Hydrolase</keyword>
<evidence type="ECO:0000313" key="20">
    <source>
        <dbReference type="Proteomes" id="UP000054874"/>
    </source>
</evidence>
<evidence type="ECO:0000256" key="17">
    <source>
        <dbReference type="ARBA" id="ARBA00078074"/>
    </source>
</evidence>
<gene>
    <name evidence="19" type="ORF">ASU35_10065</name>
</gene>